<evidence type="ECO:0000256" key="5">
    <source>
        <dbReference type="ARBA" id="ARBA00023329"/>
    </source>
</evidence>
<protein>
    <submittedName>
        <fullName evidence="8">Rab-GTPase-TBC domain</fullName>
    </submittedName>
</protein>
<evidence type="ECO:0000256" key="2">
    <source>
        <dbReference type="ARBA" id="ARBA00004184"/>
    </source>
</evidence>
<dbReference type="OMA" id="CENKVEP"/>
<evidence type="ECO:0000256" key="6">
    <source>
        <dbReference type="ARBA" id="ARBA00034103"/>
    </source>
</evidence>
<dbReference type="InterPro" id="IPR035969">
    <property type="entry name" value="Rab-GAP_TBC_sf"/>
</dbReference>
<evidence type="ECO:0000256" key="3">
    <source>
        <dbReference type="ARBA" id="ARBA00023018"/>
    </source>
</evidence>
<sequence length="521" mass="62394">MGQVIGKIQQRCCSTYYYNKLKEETEETFIQKQAQDLLDDHRYFFKQQWFGKQPRLLFVPEKFLLQYYGYQQDQIEMEKYWTQIDLRQEIKHGFIERQGNEVLNPKWKYLIRRGVPINIMRDIILDIFKKTYENNETEYLETQNIVFKGQKPPESFKHVPLFNDHNVRIEEVLKISILNEQGVQALGKICWTLNQTFMQIEYNPMVIQIANIMLIFLTEAETFCVLHFMLEDSVKLLEERDQENNAELQRSLRWHFMLNKSQYERFCKLFFDTVCQKSKTFTQIMAHFKKIGFNYFELISDMIDSLFIGYLHFPTVLRFFIMFMNEGIKIYFRMCYALCFMLKDEILALETIWEYIPSYLRLIDPHRLFSTQENGFSLQQLYLKTEQYKDFPCLYIIKTAKDDVFGFFVDQNLQAGSSMHYYGNDECFVYSLQPEEHFYESTQVNNNHIYSEKDYFSIGGSQKQQTGKTWGVAIQLDDSLHKGLTQYCETYDSPPLTGNKSQEFQLQEMEVYAFVSELEVN</sequence>
<evidence type="ECO:0000313" key="8">
    <source>
        <dbReference type="EMBL" id="KRW99947.1"/>
    </source>
</evidence>
<dbReference type="Gene3D" id="1.10.472.80">
    <property type="entry name" value="Ypt/Rab-GAP domain of gyp1p, domain 3"/>
    <property type="match status" value="1"/>
</dbReference>
<organism evidence="8 9">
    <name type="scientific">Pseudocohnilembus persalinus</name>
    <name type="common">Ciliate</name>
    <dbReference type="NCBI Taxonomy" id="266149"/>
    <lineage>
        <taxon>Eukaryota</taxon>
        <taxon>Sar</taxon>
        <taxon>Alveolata</taxon>
        <taxon>Ciliophora</taxon>
        <taxon>Intramacronucleata</taxon>
        <taxon>Oligohymenophorea</taxon>
        <taxon>Scuticociliatia</taxon>
        <taxon>Philasterida</taxon>
        <taxon>Pseudocohnilembidae</taxon>
        <taxon>Pseudocohnilembus</taxon>
    </lineage>
</organism>
<proteinExistence type="predicted"/>
<keyword evidence="4" id="KW-0472">Membrane</keyword>
<comment type="subcellular location">
    <subcellularLocation>
        <location evidence="1">Cytoplasmic vesicle membrane</location>
    </subcellularLocation>
    <subcellularLocation>
        <location evidence="2">Endomembrane system</location>
        <topology evidence="2">Peripheral membrane protein</topology>
    </subcellularLocation>
    <subcellularLocation>
        <location evidence="6">Synapse</location>
    </subcellularLocation>
</comment>
<dbReference type="PROSITE" id="PS51886">
    <property type="entry name" value="TLDC"/>
    <property type="match status" value="1"/>
</dbReference>
<dbReference type="SUPFAM" id="SSF47923">
    <property type="entry name" value="Ypt/Rab-GAP domain of gyp1p"/>
    <property type="match status" value="1"/>
</dbReference>
<dbReference type="PANTHER" id="PTHR23354">
    <property type="entry name" value="NUCLEOLAR PROTEIN 7/ESTROGEN RECEPTOR COACTIVATOR-RELATED"/>
    <property type="match status" value="1"/>
</dbReference>
<feature type="domain" description="TLDc" evidence="7">
    <location>
        <begin position="345"/>
        <end position="515"/>
    </location>
</feature>
<evidence type="ECO:0000313" key="9">
    <source>
        <dbReference type="Proteomes" id="UP000054937"/>
    </source>
</evidence>
<dbReference type="Pfam" id="PF07534">
    <property type="entry name" value="TLD"/>
    <property type="match status" value="1"/>
</dbReference>
<name>A0A0V0QCT5_PSEPJ</name>
<dbReference type="GO" id="GO:0030659">
    <property type="term" value="C:cytoplasmic vesicle membrane"/>
    <property type="evidence" value="ECO:0007669"/>
    <property type="project" value="UniProtKB-SubCell"/>
</dbReference>
<dbReference type="PANTHER" id="PTHR23354:SF122">
    <property type="entry name" value="GTPASE-ACTIVATING PROTEIN SKYWALKER"/>
    <property type="match status" value="1"/>
</dbReference>
<gene>
    <name evidence="8" type="ORF">PPERSA_12623</name>
</gene>
<dbReference type="Proteomes" id="UP000054937">
    <property type="component" value="Unassembled WGS sequence"/>
</dbReference>
<reference evidence="8 9" key="1">
    <citation type="journal article" date="2015" name="Sci. Rep.">
        <title>Genome of the facultative scuticociliatosis pathogen Pseudocohnilembus persalinus provides insight into its virulence through horizontal gene transfer.</title>
        <authorList>
            <person name="Xiong J."/>
            <person name="Wang G."/>
            <person name="Cheng J."/>
            <person name="Tian M."/>
            <person name="Pan X."/>
            <person name="Warren A."/>
            <person name="Jiang C."/>
            <person name="Yuan D."/>
            <person name="Miao W."/>
        </authorList>
    </citation>
    <scope>NUCLEOTIDE SEQUENCE [LARGE SCALE GENOMIC DNA]</scope>
    <source>
        <strain evidence="8">36N120E</strain>
    </source>
</reference>
<evidence type="ECO:0000259" key="7">
    <source>
        <dbReference type="PROSITE" id="PS51886"/>
    </source>
</evidence>
<evidence type="ECO:0000256" key="4">
    <source>
        <dbReference type="ARBA" id="ARBA00023136"/>
    </source>
</evidence>
<dbReference type="InParanoid" id="A0A0V0QCT5"/>
<dbReference type="Pfam" id="PF00566">
    <property type="entry name" value="RabGAP-TBC"/>
    <property type="match status" value="1"/>
</dbReference>
<dbReference type="EMBL" id="LDAU01000202">
    <property type="protein sequence ID" value="KRW99947.1"/>
    <property type="molecule type" value="Genomic_DNA"/>
</dbReference>
<dbReference type="GO" id="GO:0012505">
    <property type="term" value="C:endomembrane system"/>
    <property type="evidence" value="ECO:0007669"/>
    <property type="project" value="UniProtKB-SubCell"/>
</dbReference>
<keyword evidence="5" id="KW-0968">Cytoplasmic vesicle</keyword>
<dbReference type="SMART" id="SM00584">
    <property type="entry name" value="TLDc"/>
    <property type="match status" value="1"/>
</dbReference>
<dbReference type="AlphaFoldDB" id="A0A0V0QCT5"/>
<dbReference type="InterPro" id="IPR006571">
    <property type="entry name" value="TLDc_dom"/>
</dbReference>
<keyword evidence="3" id="KW-0770">Synapse</keyword>
<accession>A0A0V0QCT5</accession>
<evidence type="ECO:0000256" key="1">
    <source>
        <dbReference type="ARBA" id="ARBA00004156"/>
    </source>
</evidence>
<comment type="caution">
    <text evidence="8">The sequence shown here is derived from an EMBL/GenBank/DDBJ whole genome shotgun (WGS) entry which is preliminary data.</text>
</comment>
<keyword evidence="9" id="KW-1185">Reference proteome</keyword>
<dbReference type="OrthoDB" id="10065050at2759"/>
<dbReference type="InterPro" id="IPR000195">
    <property type="entry name" value="Rab-GAP-TBC_dom"/>
</dbReference>